<name>A0A445N2S3_9BACT</name>
<organism evidence="1">
    <name type="scientific">uncultured Desulfobacterium sp</name>
    <dbReference type="NCBI Taxonomy" id="201089"/>
    <lineage>
        <taxon>Bacteria</taxon>
        <taxon>Pseudomonadati</taxon>
        <taxon>Thermodesulfobacteriota</taxon>
        <taxon>Desulfobacteria</taxon>
        <taxon>Desulfobacterales</taxon>
        <taxon>Desulfobacteriaceae</taxon>
        <taxon>Desulfobacterium</taxon>
        <taxon>environmental samples</taxon>
    </lineage>
</organism>
<reference evidence="1" key="1">
    <citation type="submission" date="2018-01" db="EMBL/GenBank/DDBJ databases">
        <authorList>
            <person name="Regsiter A."/>
            <person name="William W."/>
        </authorList>
    </citation>
    <scope>NUCLEOTIDE SEQUENCE</scope>
    <source>
        <strain evidence="1">TRIP AH-1</strain>
    </source>
</reference>
<gene>
    <name evidence="1" type="ORF">PITCH_A790006</name>
</gene>
<protein>
    <submittedName>
        <fullName evidence="1">Uncharacterized protein</fullName>
    </submittedName>
</protein>
<evidence type="ECO:0000313" key="1">
    <source>
        <dbReference type="EMBL" id="SPD75997.1"/>
    </source>
</evidence>
<dbReference type="AlphaFoldDB" id="A0A445N2S3"/>
<proteinExistence type="predicted"/>
<sequence length="144" mass="16266">MIRKDNSHFSKKHPPDLKIDTETAEALKKYISNKQISCEAAHKVAVDLQKPPELVGVTLDFLDVRITKCQLGLFGYQPEKKIISPAESIAQGMESQLRHRMTGNRLSCKSIWDLAEEFKKDRIEIASVCEALKIKIKPCQLGAF</sequence>
<dbReference type="EMBL" id="OJIN01000224">
    <property type="protein sequence ID" value="SPD75997.1"/>
    <property type="molecule type" value="Genomic_DNA"/>
</dbReference>
<accession>A0A445N2S3</accession>